<dbReference type="PANTHER" id="PTHR43278">
    <property type="entry name" value="NAD(P)H-DEPENDENT FMN-CONTAINING OXIDOREDUCTASE YWQN-RELATED"/>
    <property type="match status" value="1"/>
</dbReference>
<accession>A0A645AB40</accession>
<protein>
    <submittedName>
        <fullName evidence="4">2-amino-4-deoxychorismate dehydrogenase</fullName>
        <ecNumber evidence="4">1.3.99.24</ecNumber>
    </submittedName>
</protein>
<name>A0A645AB40_9ZZZZ</name>
<keyword evidence="4" id="KW-0560">Oxidoreductase</keyword>
<organism evidence="4">
    <name type="scientific">bioreactor metagenome</name>
    <dbReference type="NCBI Taxonomy" id="1076179"/>
    <lineage>
        <taxon>unclassified sequences</taxon>
        <taxon>metagenomes</taxon>
        <taxon>ecological metagenomes</taxon>
    </lineage>
</organism>
<dbReference type="InterPro" id="IPR029039">
    <property type="entry name" value="Flavoprotein-like_sf"/>
</dbReference>
<dbReference type="EC" id="1.3.99.24" evidence="4"/>
<sequence>MPKILAFNGSPHIDGNTSIAIKIVTNELNNNGIETETIQIGGQNIKPCLGCRKCFELKNKSCIIKKDIINELILKMEKSDGFIIGSPVYTSNVTSEVKAFIDRTCYVGKANNFMFKEKIGAPVVVASKTGTNFAYAAINFMFGISEMITVGSTYWNCAYGKMPGEILSDKEGIESLAKLGKNMADILQKIKYFGGING</sequence>
<dbReference type="GO" id="GO:0016491">
    <property type="term" value="F:oxidoreductase activity"/>
    <property type="evidence" value="ECO:0007669"/>
    <property type="project" value="UniProtKB-KW"/>
</dbReference>
<dbReference type="PANTHER" id="PTHR43278:SF4">
    <property type="entry name" value="NAD(P)H-DEPENDENT FMN-CONTAINING OXIDOREDUCTASE YWQN-RELATED"/>
    <property type="match status" value="1"/>
</dbReference>
<dbReference type="EMBL" id="VSSQ01012973">
    <property type="protein sequence ID" value="MPM50439.1"/>
    <property type="molecule type" value="Genomic_DNA"/>
</dbReference>
<dbReference type="SUPFAM" id="SSF52218">
    <property type="entry name" value="Flavoproteins"/>
    <property type="match status" value="1"/>
</dbReference>
<feature type="domain" description="NADPH-dependent FMN reductase-like" evidence="3">
    <location>
        <begin position="2"/>
        <end position="157"/>
    </location>
</feature>
<reference evidence="4" key="1">
    <citation type="submission" date="2019-08" db="EMBL/GenBank/DDBJ databases">
        <authorList>
            <person name="Kucharzyk K."/>
            <person name="Murdoch R.W."/>
            <person name="Higgins S."/>
            <person name="Loffler F."/>
        </authorList>
    </citation>
    <scope>NUCLEOTIDE SEQUENCE</scope>
</reference>
<evidence type="ECO:0000259" key="3">
    <source>
        <dbReference type="Pfam" id="PF03358"/>
    </source>
</evidence>
<comment type="caution">
    <text evidence="4">The sequence shown here is derived from an EMBL/GenBank/DDBJ whole genome shotgun (WGS) entry which is preliminary data.</text>
</comment>
<dbReference type="Gene3D" id="3.40.50.360">
    <property type="match status" value="1"/>
</dbReference>
<proteinExistence type="predicted"/>
<dbReference type="AlphaFoldDB" id="A0A645AB40"/>
<dbReference type="InterPro" id="IPR051796">
    <property type="entry name" value="ISF_SsuE-like"/>
</dbReference>
<dbReference type="Pfam" id="PF03358">
    <property type="entry name" value="FMN_red"/>
    <property type="match status" value="1"/>
</dbReference>
<gene>
    <name evidence="4" type="primary">sgcG_15</name>
    <name evidence="4" type="ORF">SDC9_97178</name>
</gene>
<dbReference type="InterPro" id="IPR005025">
    <property type="entry name" value="FMN_Rdtase-like_dom"/>
</dbReference>
<keyword evidence="2" id="KW-0288">FMN</keyword>
<evidence type="ECO:0000256" key="2">
    <source>
        <dbReference type="ARBA" id="ARBA00022643"/>
    </source>
</evidence>
<evidence type="ECO:0000313" key="4">
    <source>
        <dbReference type="EMBL" id="MPM50439.1"/>
    </source>
</evidence>
<evidence type="ECO:0000256" key="1">
    <source>
        <dbReference type="ARBA" id="ARBA00022630"/>
    </source>
</evidence>
<keyword evidence="1" id="KW-0285">Flavoprotein</keyword>